<name>A0A0K6GFI1_9AGAM</name>
<keyword evidence="2" id="KW-0812">Transmembrane</keyword>
<evidence type="ECO:0000313" key="5">
    <source>
        <dbReference type="Proteomes" id="UP000044841"/>
    </source>
</evidence>
<dbReference type="AlphaFoldDB" id="A0A0K6GFI1"/>
<organism evidence="4 5">
    <name type="scientific">Rhizoctonia solani</name>
    <dbReference type="NCBI Taxonomy" id="456999"/>
    <lineage>
        <taxon>Eukaryota</taxon>
        <taxon>Fungi</taxon>
        <taxon>Dikarya</taxon>
        <taxon>Basidiomycota</taxon>
        <taxon>Agaricomycotina</taxon>
        <taxon>Agaricomycetes</taxon>
        <taxon>Cantharellales</taxon>
        <taxon>Ceratobasidiaceae</taxon>
        <taxon>Rhizoctonia</taxon>
    </lineage>
</organism>
<feature type="transmembrane region" description="Helical" evidence="2">
    <location>
        <begin position="137"/>
        <end position="160"/>
    </location>
</feature>
<feature type="transmembrane region" description="Helical" evidence="2">
    <location>
        <begin position="63"/>
        <end position="80"/>
    </location>
</feature>
<dbReference type="Proteomes" id="UP000044841">
    <property type="component" value="Unassembled WGS sequence"/>
</dbReference>
<feature type="coiled-coil region" evidence="1">
    <location>
        <begin position="785"/>
        <end position="812"/>
    </location>
</feature>
<keyword evidence="1" id="KW-0175">Coiled coil</keyword>
<dbReference type="SUPFAM" id="SSF48371">
    <property type="entry name" value="ARM repeat"/>
    <property type="match status" value="1"/>
</dbReference>
<keyword evidence="2" id="KW-1133">Transmembrane helix</keyword>
<evidence type="ECO:0000313" key="4">
    <source>
        <dbReference type="EMBL" id="CUA77362.1"/>
    </source>
</evidence>
<feature type="transmembrane region" description="Helical" evidence="2">
    <location>
        <begin position="227"/>
        <end position="251"/>
    </location>
</feature>
<reference evidence="4 5" key="1">
    <citation type="submission" date="2015-07" db="EMBL/GenBank/DDBJ databases">
        <authorList>
            <person name="Noorani M."/>
        </authorList>
    </citation>
    <scope>NUCLEOTIDE SEQUENCE [LARGE SCALE GENOMIC DNA]</scope>
    <source>
        <strain evidence="4">BBA 69670</strain>
    </source>
</reference>
<keyword evidence="2" id="KW-0472">Membrane</keyword>
<sequence>MNMRAYVPKQAVPQPFYIVETPQEFDERGKELSPDAQVWKTYVREADQVDGELVDGWNKSTDVILIFAALFSAISTAFVIESYKNLKQDPADVSAQTLLVISQNIAIIANGSQPSGASPSPESQGEPPHFTAPLSAIVVNALWFLSLSLSVAVSLISMLAKEWCLAFMSGRTGPPGPQARRRQQRWDGLVNWKMKEVLMVLPSLIHLSLLLFAIGLCVFLWDVHFGVAIPVVFVTTIAAGVYIGCTILPFIDDYCPYGTVLSRLYRHFMGLEPQANRVDFKQDNVTVQALQWMVANCETPRSVDVALQSLAGVNKDKPWEIPDILKTWDFGVLIKQKLGLEAIDSEHDDPGTPAYSRALQLVTKCSNEQLMFGSNKETELLEVLVMGLQTTIYCTIAGKHGKLGDRILKRISTLGADFLLKARITEPIFRSRMDEIEDSEDLSRVITQLLEQHLLGNLYLEPTVCSALYGALAFLLYFYVGAKPTVAGTHVATLLRAYFARKNHLEQEYTRARSSRLSITQGHQSRIWETLYRHSIHARELAFLFGALSGFKSLLDSSCEENRDHFEKTIESIWCSLIDILHGRRSIREELARRDWSRGAFHLLSNPTLYSWSSEDYDMILSFYTMYVPLELPDHSERFRCNVSDVNISRQYLRDITGCLSPIYTITLPTFQILSFLKHFVRDSPWNDEYVPTLGIYFFIIRNLCYLESPRMRRACCKSMGALPFPEATPQLIQQLSAYNMINELATLLRSTDLISQAFAMSQLWLLFDMALHFEDRSDETLNSLEILLLQYDDLNNDLARQDEVVEHLSTRLSALMEQKHRELNAELSEIDTDESTGFRYRFRSTTYFYRVYECVLQRRNAPMPEFASQKLERTPGYLRGLSSSVSYED</sequence>
<feature type="transmembrane region" description="Helical" evidence="2">
    <location>
        <begin position="458"/>
        <end position="480"/>
    </location>
</feature>
<keyword evidence="4" id="KW-0830">Ubiquinone</keyword>
<dbReference type="EMBL" id="CYGV01001833">
    <property type="protein sequence ID" value="CUA77362.1"/>
    <property type="molecule type" value="Genomic_DNA"/>
</dbReference>
<feature type="transmembrane region" description="Helical" evidence="2">
    <location>
        <begin position="197"/>
        <end position="221"/>
    </location>
</feature>
<protein>
    <submittedName>
        <fullName evidence="4">NADH-ubiquinone oxidoreductase chain 5</fullName>
    </submittedName>
</protein>
<evidence type="ECO:0000259" key="3">
    <source>
        <dbReference type="Pfam" id="PF20153"/>
    </source>
</evidence>
<keyword evidence="5" id="KW-1185">Reference proteome</keyword>
<gene>
    <name evidence="4" type="ORF">RSOLAG22IIIB_06677</name>
</gene>
<dbReference type="InterPro" id="IPR016024">
    <property type="entry name" value="ARM-type_fold"/>
</dbReference>
<feature type="domain" description="DUF6535" evidence="3">
    <location>
        <begin position="39"/>
        <end position="221"/>
    </location>
</feature>
<accession>A0A0K6GFI1</accession>
<evidence type="ECO:0000256" key="1">
    <source>
        <dbReference type="SAM" id="Coils"/>
    </source>
</evidence>
<evidence type="ECO:0000256" key="2">
    <source>
        <dbReference type="SAM" id="Phobius"/>
    </source>
</evidence>
<proteinExistence type="predicted"/>
<dbReference type="InterPro" id="IPR045338">
    <property type="entry name" value="DUF6535"/>
</dbReference>
<dbReference type="Pfam" id="PF20153">
    <property type="entry name" value="DUF6535"/>
    <property type="match status" value="1"/>
</dbReference>